<name>A0A6A1UT88_9ROSI</name>
<feature type="transmembrane region" description="Helical" evidence="6">
    <location>
        <begin position="108"/>
        <end position="131"/>
    </location>
</feature>
<feature type="transmembrane region" description="Helical" evidence="6">
    <location>
        <begin position="167"/>
        <end position="193"/>
    </location>
</feature>
<evidence type="ECO:0000313" key="8">
    <source>
        <dbReference type="Proteomes" id="UP000516437"/>
    </source>
</evidence>
<dbReference type="GO" id="GO:0016020">
    <property type="term" value="C:membrane"/>
    <property type="evidence" value="ECO:0007669"/>
    <property type="project" value="UniProtKB-SubCell"/>
</dbReference>
<feature type="transmembrane region" description="Helical" evidence="6">
    <location>
        <begin position="143"/>
        <end position="161"/>
    </location>
</feature>
<feature type="transmembrane region" description="Helical" evidence="6">
    <location>
        <begin position="205"/>
        <end position="227"/>
    </location>
</feature>
<evidence type="ECO:0000256" key="2">
    <source>
        <dbReference type="ARBA" id="ARBA00022448"/>
    </source>
</evidence>
<keyword evidence="4 6" id="KW-1133">Transmembrane helix</keyword>
<dbReference type="OrthoDB" id="419616at2759"/>
<dbReference type="Gene3D" id="1.20.1250.20">
    <property type="entry name" value="MFS general substrate transporter like domains"/>
    <property type="match status" value="1"/>
</dbReference>
<dbReference type="InterPro" id="IPR036259">
    <property type="entry name" value="MFS_trans_sf"/>
</dbReference>
<feature type="transmembrane region" description="Helical" evidence="6">
    <location>
        <begin position="309"/>
        <end position="331"/>
    </location>
</feature>
<organism evidence="7 8">
    <name type="scientific">Morella rubra</name>
    <name type="common">Chinese bayberry</name>
    <dbReference type="NCBI Taxonomy" id="262757"/>
    <lineage>
        <taxon>Eukaryota</taxon>
        <taxon>Viridiplantae</taxon>
        <taxon>Streptophyta</taxon>
        <taxon>Embryophyta</taxon>
        <taxon>Tracheophyta</taxon>
        <taxon>Spermatophyta</taxon>
        <taxon>Magnoliopsida</taxon>
        <taxon>eudicotyledons</taxon>
        <taxon>Gunneridae</taxon>
        <taxon>Pentapetalae</taxon>
        <taxon>rosids</taxon>
        <taxon>fabids</taxon>
        <taxon>Fagales</taxon>
        <taxon>Myricaceae</taxon>
        <taxon>Morella</taxon>
    </lineage>
</organism>
<dbReference type="EMBL" id="RXIC02000026">
    <property type="protein sequence ID" value="KAB1203605.1"/>
    <property type="molecule type" value="Genomic_DNA"/>
</dbReference>
<evidence type="ECO:0000256" key="5">
    <source>
        <dbReference type="ARBA" id="ARBA00023136"/>
    </source>
</evidence>
<keyword evidence="8" id="KW-1185">Reference proteome</keyword>
<protein>
    <submittedName>
        <fullName evidence="7">Hippocampus abundant transcript 1 protein</fullName>
    </submittedName>
</protein>
<evidence type="ECO:0000256" key="1">
    <source>
        <dbReference type="ARBA" id="ARBA00004141"/>
    </source>
</evidence>
<dbReference type="AlphaFoldDB" id="A0A6A1UT88"/>
<feature type="transmembrane region" description="Helical" evidence="6">
    <location>
        <begin position="423"/>
        <end position="442"/>
    </location>
</feature>
<feature type="transmembrane region" description="Helical" evidence="6">
    <location>
        <begin position="73"/>
        <end position="96"/>
    </location>
</feature>
<keyword evidence="3 6" id="KW-0812">Transmembrane</keyword>
<dbReference type="Proteomes" id="UP000516437">
    <property type="component" value="Chromosome 8"/>
</dbReference>
<dbReference type="InterPro" id="IPR011701">
    <property type="entry name" value="MFS"/>
</dbReference>
<comment type="subcellular location">
    <subcellularLocation>
        <location evidence="1">Membrane</location>
        <topology evidence="1">Multi-pass membrane protein</topology>
    </subcellularLocation>
</comment>
<accession>A0A6A1UT88</accession>
<dbReference type="Pfam" id="PF07690">
    <property type="entry name" value="MFS_1"/>
    <property type="match status" value="1"/>
</dbReference>
<dbReference type="SUPFAM" id="SSF103473">
    <property type="entry name" value="MFS general substrate transporter"/>
    <property type="match status" value="1"/>
</dbReference>
<evidence type="ECO:0000256" key="3">
    <source>
        <dbReference type="ARBA" id="ARBA00022692"/>
    </source>
</evidence>
<dbReference type="CDD" id="cd17330">
    <property type="entry name" value="MFS_SLC46_TetA_like"/>
    <property type="match status" value="1"/>
</dbReference>
<evidence type="ECO:0000313" key="7">
    <source>
        <dbReference type="EMBL" id="KAB1203605.1"/>
    </source>
</evidence>
<keyword evidence="2" id="KW-0813">Transport</keyword>
<dbReference type="PANTHER" id="PTHR23504:SF1">
    <property type="entry name" value="GH21943P-RELATED"/>
    <property type="match status" value="1"/>
</dbReference>
<comment type="caution">
    <text evidence="7">The sequence shown here is derived from an EMBL/GenBank/DDBJ whole genome shotgun (WGS) entry which is preliminary data.</text>
</comment>
<reference evidence="7 8" key="1">
    <citation type="journal article" date="2019" name="Plant Biotechnol. J.">
        <title>The red bayberry genome and genetic basis of sex determination.</title>
        <authorList>
            <person name="Jia H.M."/>
            <person name="Jia H.J."/>
            <person name="Cai Q.L."/>
            <person name="Wang Y."/>
            <person name="Zhao H.B."/>
            <person name="Yang W.F."/>
            <person name="Wang G.Y."/>
            <person name="Li Y.H."/>
            <person name="Zhan D.L."/>
            <person name="Shen Y.T."/>
            <person name="Niu Q.F."/>
            <person name="Chang L."/>
            <person name="Qiu J."/>
            <person name="Zhao L."/>
            <person name="Xie H.B."/>
            <person name="Fu W.Y."/>
            <person name="Jin J."/>
            <person name="Li X.W."/>
            <person name="Jiao Y."/>
            <person name="Zhou C.C."/>
            <person name="Tu T."/>
            <person name="Chai C.Y."/>
            <person name="Gao J.L."/>
            <person name="Fan L.J."/>
            <person name="van de Weg E."/>
            <person name="Wang J.Y."/>
            <person name="Gao Z.S."/>
        </authorList>
    </citation>
    <scope>NUCLEOTIDE SEQUENCE [LARGE SCALE GENOMIC DNA]</scope>
    <source>
        <tissue evidence="7">Leaves</tissue>
    </source>
</reference>
<feature type="transmembrane region" description="Helical" evidence="6">
    <location>
        <begin position="351"/>
        <end position="371"/>
    </location>
</feature>
<feature type="transmembrane region" description="Helical" evidence="6">
    <location>
        <begin position="6"/>
        <end position="28"/>
    </location>
</feature>
<gene>
    <name evidence="7" type="ORF">CJ030_MR8G000678</name>
</gene>
<keyword evidence="5 6" id="KW-0472">Membrane</keyword>
<dbReference type="GO" id="GO:0022857">
    <property type="term" value="F:transmembrane transporter activity"/>
    <property type="evidence" value="ECO:0007669"/>
    <property type="project" value="InterPro"/>
</dbReference>
<feature type="transmembrane region" description="Helical" evidence="6">
    <location>
        <begin position="233"/>
        <end position="251"/>
    </location>
</feature>
<sequence length="468" mass="50763">MEKLTGLGHLFMTIFLHTFSTAMVIPAITDVTMSALCPGRDECSLAIYLTGFQQALSIERAIIMAKRLGLSHLFMTAFLYDLSAFMVIPVITDVFMSALCPGKDKCSIAIYLTGFQQGITGLGTLVMMPLVGNLSDKYGRKTLLTLPMSLTIIPLGILAYSRARNFFYAYYVFKTLTAMVCEGSVHCLALAYVADNVPEGRRASAFGVLSGIGSCAFVCGTLSARFLSTSSTFQVAASVAVVAAVYMRVFLPDSVVDDGLSAPILSKEKLYISESDGESSRNSRRLFKRMPSLEDMVCLLKTSSTLSQAAVVAFLSNLADVGLHASMMYYLKARFHFNKNQFADLMVISGVAGTISQVPYVAAMFSIMFVFSQPCLRSIVSKQVGSCEQGMAQGCISGICSFANVVSPLAFSPLTALFLSDRAPFNFPGFSIMCIGFVLLWGKLLRVLFMCIDDSLYSEYDDEGGSTH</sequence>
<evidence type="ECO:0000256" key="4">
    <source>
        <dbReference type="ARBA" id="ARBA00022989"/>
    </source>
</evidence>
<evidence type="ECO:0000256" key="6">
    <source>
        <dbReference type="SAM" id="Phobius"/>
    </source>
</evidence>
<proteinExistence type="predicted"/>
<dbReference type="PANTHER" id="PTHR23504">
    <property type="entry name" value="MAJOR FACILITATOR SUPERFAMILY DOMAIN-CONTAINING PROTEIN 10"/>
    <property type="match status" value="1"/>
</dbReference>